<protein>
    <recommendedName>
        <fullName evidence="9">Type II secretion system protein GspG C-terminal domain-containing protein</fullName>
    </recommendedName>
</protein>
<dbReference type="PANTHER" id="PTHR30093:SF44">
    <property type="entry name" value="TYPE II SECRETION SYSTEM CORE PROTEIN G"/>
    <property type="match status" value="1"/>
</dbReference>
<accession>A0A2M7TL16</accession>
<keyword evidence="3 6" id="KW-0812">Transmembrane</keyword>
<dbReference type="GO" id="GO:0016020">
    <property type="term" value="C:membrane"/>
    <property type="evidence" value="ECO:0007669"/>
    <property type="project" value="UniProtKB-SubCell"/>
</dbReference>
<evidence type="ECO:0000256" key="1">
    <source>
        <dbReference type="ARBA" id="ARBA00004167"/>
    </source>
</evidence>
<proteinExistence type="predicted"/>
<sequence>MSSLMQNNQCPNHMKKYGFTLIELLVVIVIIGLLSSIGIASFTGAISKSRDAQRRSDLKEISQALERYYLDHGTYRLSDYGAGWSATKCGCGWAGYETGPGTYYVQAVTRGLYDDGLVEKPLVDDPTQRPGYMLYICEGGNVYGLSATLENPTPEGISDAKKTCNGTGSNGTVDRYGKNYAVGNARCDVDATSSCPDADGKFKP</sequence>
<name>A0A2M7TL16_UNCKA</name>
<dbReference type="GO" id="GO:0015627">
    <property type="term" value="C:type II protein secretion system complex"/>
    <property type="evidence" value="ECO:0007669"/>
    <property type="project" value="InterPro"/>
</dbReference>
<organism evidence="7 8">
    <name type="scientific">candidate division WWE3 bacterium CG_4_10_14_0_2_um_filter_41_14</name>
    <dbReference type="NCBI Taxonomy" id="1975072"/>
    <lineage>
        <taxon>Bacteria</taxon>
        <taxon>Katanobacteria</taxon>
    </lineage>
</organism>
<dbReference type="GO" id="GO:0015628">
    <property type="term" value="P:protein secretion by the type II secretion system"/>
    <property type="evidence" value="ECO:0007669"/>
    <property type="project" value="InterPro"/>
</dbReference>
<dbReference type="Pfam" id="PF07963">
    <property type="entry name" value="N_methyl"/>
    <property type="match status" value="1"/>
</dbReference>
<evidence type="ECO:0000256" key="5">
    <source>
        <dbReference type="ARBA" id="ARBA00023136"/>
    </source>
</evidence>
<reference evidence="8" key="1">
    <citation type="submission" date="2017-09" db="EMBL/GenBank/DDBJ databases">
        <title>Depth-based differentiation of microbial function through sediment-hosted aquifers and enrichment of novel symbionts in the deep terrestrial subsurface.</title>
        <authorList>
            <person name="Probst A.J."/>
            <person name="Ladd B."/>
            <person name="Jarett J.K."/>
            <person name="Geller-Mcgrath D.E."/>
            <person name="Sieber C.M.K."/>
            <person name="Emerson J.B."/>
            <person name="Anantharaman K."/>
            <person name="Thomas B.C."/>
            <person name="Malmstrom R."/>
            <person name="Stieglmeier M."/>
            <person name="Klingl A."/>
            <person name="Woyke T."/>
            <person name="Ryan C.M."/>
            <person name="Banfield J.F."/>
        </authorList>
    </citation>
    <scope>NUCLEOTIDE SEQUENCE [LARGE SCALE GENOMIC DNA]</scope>
</reference>
<dbReference type="Gene3D" id="3.30.700.10">
    <property type="entry name" value="Glycoprotein, Type 4 Pilin"/>
    <property type="match status" value="1"/>
</dbReference>
<evidence type="ECO:0000256" key="3">
    <source>
        <dbReference type="ARBA" id="ARBA00022692"/>
    </source>
</evidence>
<feature type="transmembrane region" description="Helical" evidence="6">
    <location>
        <begin position="20"/>
        <end position="46"/>
    </location>
</feature>
<dbReference type="SUPFAM" id="SSF54523">
    <property type="entry name" value="Pili subunits"/>
    <property type="match status" value="1"/>
</dbReference>
<dbReference type="NCBIfam" id="TIGR02532">
    <property type="entry name" value="IV_pilin_GFxxxE"/>
    <property type="match status" value="1"/>
</dbReference>
<evidence type="ECO:0008006" key="9">
    <source>
        <dbReference type="Google" id="ProtNLM"/>
    </source>
</evidence>
<evidence type="ECO:0000256" key="6">
    <source>
        <dbReference type="SAM" id="Phobius"/>
    </source>
</evidence>
<dbReference type="AlphaFoldDB" id="A0A2M7TL16"/>
<gene>
    <name evidence="7" type="ORF">COY32_01275</name>
</gene>
<comment type="subcellular location">
    <subcellularLocation>
        <location evidence="1">Membrane</location>
        <topology evidence="1">Single-pass membrane protein</topology>
    </subcellularLocation>
</comment>
<dbReference type="InterPro" id="IPR045584">
    <property type="entry name" value="Pilin-like"/>
</dbReference>
<evidence type="ECO:0000256" key="2">
    <source>
        <dbReference type="ARBA" id="ARBA00022481"/>
    </source>
</evidence>
<dbReference type="PANTHER" id="PTHR30093">
    <property type="entry name" value="GENERAL SECRETION PATHWAY PROTEIN G"/>
    <property type="match status" value="1"/>
</dbReference>
<evidence type="ECO:0000313" key="7">
    <source>
        <dbReference type="EMBL" id="PIZ47654.1"/>
    </source>
</evidence>
<keyword evidence="2" id="KW-0488">Methylation</keyword>
<keyword evidence="4 6" id="KW-1133">Transmembrane helix</keyword>
<keyword evidence="5 6" id="KW-0472">Membrane</keyword>
<dbReference type="EMBL" id="PFNL01000034">
    <property type="protein sequence ID" value="PIZ47654.1"/>
    <property type="molecule type" value="Genomic_DNA"/>
</dbReference>
<evidence type="ECO:0000256" key="4">
    <source>
        <dbReference type="ARBA" id="ARBA00022989"/>
    </source>
</evidence>
<dbReference type="Proteomes" id="UP000228920">
    <property type="component" value="Unassembled WGS sequence"/>
</dbReference>
<dbReference type="PRINTS" id="PR00813">
    <property type="entry name" value="BCTERIALGSPG"/>
</dbReference>
<dbReference type="InterPro" id="IPR012902">
    <property type="entry name" value="N_methyl_site"/>
</dbReference>
<comment type="caution">
    <text evidence="7">The sequence shown here is derived from an EMBL/GenBank/DDBJ whole genome shotgun (WGS) entry which is preliminary data.</text>
</comment>
<dbReference type="InterPro" id="IPR000983">
    <property type="entry name" value="Bac_GSPG_pilin"/>
</dbReference>
<evidence type="ECO:0000313" key="8">
    <source>
        <dbReference type="Proteomes" id="UP000228920"/>
    </source>
</evidence>